<organism evidence="1 2">
    <name type="scientific">Kluyvera genomosp. 2</name>
    <dbReference type="NCBI Taxonomy" id="2774054"/>
    <lineage>
        <taxon>Bacteria</taxon>
        <taxon>Pseudomonadati</taxon>
        <taxon>Pseudomonadota</taxon>
        <taxon>Gammaproteobacteria</taxon>
        <taxon>Enterobacterales</taxon>
        <taxon>Enterobacteriaceae</taxon>
        <taxon>Kluyvera</taxon>
    </lineage>
</organism>
<evidence type="ECO:0000313" key="1">
    <source>
        <dbReference type="EMBL" id="PSR47912.1"/>
    </source>
</evidence>
<accession>A0A2T2Y5U4</accession>
<keyword evidence="2" id="KW-1185">Reference proteome</keyword>
<dbReference type="Proteomes" id="UP000240892">
    <property type="component" value="Unassembled WGS sequence"/>
</dbReference>
<name>A0A2T2Y5U4_9ENTR</name>
<gene>
    <name evidence="1" type="ORF">C8256_06250</name>
</gene>
<sequence length="97" mass="10110">MAGLISVAPSGLRDLVLPGACPNPIISVCGLLPGMVVSYHKLWIQQCRACPAFLLVGLISVAPSGNDSTQHCRMAALPYPAYVTTSCLPLSGAYPNL</sequence>
<protein>
    <submittedName>
        <fullName evidence="1">Uncharacterized protein</fullName>
    </submittedName>
</protein>
<proteinExistence type="predicted"/>
<comment type="caution">
    <text evidence="1">The sequence shown here is derived from an EMBL/GenBank/DDBJ whole genome shotgun (WGS) entry which is preliminary data.</text>
</comment>
<dbReference type="EMBL" id="PYHO01000003">
    <property type="protein sequence ID" value="PSR47912.1"/>
    <property type="molecule type" value="Genomic_DNA"/>
</dbReference>
<evidence type="ECO:0000313" key="2">
    <source>
        <dbReference type="Proteomes" id="UP000240892"/>
    </source>
</evidence>
<reference evidence="1 2" key="1">
    <citation type="submission" date="2018-03" db="EMBL/GenBank/DDBJ databases">
        <title>First report of an OXA-48+CTX-M-M-producing Kluyvera ascorbata clone recovered from patients admitted in a University Hospital in Madrid, Spain.</title>
        <authorList>
            <person name="Hernandez-Garcia M."/>
            <person name="Leon-Sampedro R."/>
            <person name="Perez-Viso B."/>
            <person name="Morosini M.I."/>
            <person name="Lopez-Fresnena N."/>
            <person name="Coque T.M."/>
            <person name="Bonten M."/>
            <person name="Malhotra-Kumar S."/>
            <person name="Ruiz-Garbajosa P."/>
            <person name="Canton R."/>
        </authorList>
    </citation>
    <scope>NUCLEOTIDE SEQUENCE [LARGE SCALE GENOMIC DNA]</scope>
    <source>
        <strain evidence="1 2">KA2</strain>
    </source>
</reference>
<dbReference type="AlphaFoldDB" id="A0A2T2Y5U4"/>